<feature type="signal peptide" evidence="5">
    <location>
        <begin position="1"/>
        <end position="20"/>
    </location>
</feature>
<evidence type="ECO:0000256" key="2">
    <source>
        <dbReference type="ARBA" id="ARBA00022448"/>
    </source>
</evidence>
<evidence type="ECO:0000313" key="7">
    <source>
        <dbReference type="Proteomes" id="UP000001219"/>
    </source>
</evidence>
<dbReference type="OrthoDB" id="5296019at2"/>
<reference evidence="7" key="1">
    <citation type="submission" date="2009-10" db="EMBL/GenBank/DDBJ databases">
        <title>The complete chromosome of Gordonia bronchialis DSM 43247.</title>
        <authorList>
            <consortium name="US DOE Joint Genome Institute (JGI-PGF)"/>
            <person name="Lucas S."/>
            <person name="Copeland A."/>
            <person name="Lapidus A."/>
            <person name="Glavina del Rio T."/>
            <person name="Dalin E."/>
            <person name="Tice H."/>
            <person name="Bruce D."/>
            <person name="Goodwin L."/>
            <person name="Pitluck S."/>
            <person name="Kyrpides N."/>
            <person name="Mavromatis K."/>
            <person name="Ivanova N."/>
            <person name="Ovchinnikova G."/>
            <person name="Saunders E."/>
            <person name="Brettin T."/>
            <person name="Detter J.C."/>
            <person name="Han C."/>
            <person name="Larimer F."/>
            <person name="Land M."/>
            <person name="Hauser L."/>
            <person name="Markowitz V."/>
            <person name="Cheng J.-F."/>
            <person name="Hugenholtz P."/>
            <person name="Woyke T."/>
            <person name="Wu D."/>
            <person name="Jando M."/>
            <person name="Schneider S."/>
            <person name="Goeker M."/>
            <person name="Klenk H.-P."/>
            <person name="Eisen J.A."/>
        </authorList>
    </citation>
    <scope>NUCLEOTIDE SEQUENCE [LARGE SCALE GENOMIC DNA]</scope>
    <source>
        <strain evidence="7">ATCC 25592 / DSM 43247 / BCRC 13721 / JCM 3198 / KCTC 3076 / NBRC 16047 / NCTC 10667</strain>
    </source>
</reference>
<proteinExistence type="predicted"/>
<dbReference type="Gene3D" id="3.40.50.1980">
    <property type="entry name" value="Nitrogenase molybdenum iron protein domain"/>
    <property type="match status" value="2"/>
</dbReference>
<evidence type="ECO:0000256" key="1">
    <source>
        <dbReference type="ARBA" id="ARBA00004196"/>
    </source>
</evidence>
<evidence type="ECO:0000313" key="6">
    <source>
        <dbReference type="EMBL" id="ACY20297.1"/>
    </source>
</evidence>
<dbReference type="GO" id="GO:0030001">
    <property type="term" value="P:metal ion transport"/>
    <property type="evidence" value="ECO:0007669"/>
    <property type="project" value="InterPro"/>
</dbReference>
<keyword evidence="2" id="KW-0813">Transport</keyword>
<dbReference type="InterPro" id="IPR006127">
    <property type="entry name" value="ZnuA-like"/>
</dbReference>
<dbReference type="SUPFAM" id="SSF53807">
    <property type="entry name" value="Helical backbone' metal receptor"/>
    <property type="match status" value="1"/>
</dbReference>
<dbReference type="RefSeq" id="WP_012832876.1">
    <property type="nucleotide sequence ID" value="NC_013441.1"/>
</dbReference>
<dbReference type="PANTHER" id="PTHR42953">
    <property type="entry name" value="HIGH-AFFINITY ZINC UPTAKE SYSTEM PROTEIN ZNUA-RELATED"/>
    <property type="match status" value="1"/>
</dbReference>
<organism evidence="6 7">
    <name type="scientific">Gordonia bronchialis (strain ATCC 25592 / DSM 43247 / BCRC 13721 / JCM 3198 / KCTC 3076 / NBRC 16047 / NCTC 10667)</name>
    <name type="common">Rhodococcus bronchialis</name>
    <dbReference type="NCBI Taxonomy" id="526226"/>
    <lineage>
        <taxon>Bacteria</taxon>
        <taxon>Bacillati</taxon>
        <taxon>Actinomycetota</taxon>
        <taxon>Actinomycetes</taxon>
        <taxon>Mycobacteriales</taxon>
        <taxon>Gordoniaceae</taxon>
        <taxon>Gordonia</taxon>
    </lineage>
</organism>
<gene>
    <name evidence="6" type="ordered locus">Gbro_0986</name>
</gene>
<dbReference type="KEGG" id="gbr:Gbro_0986"/>
<sequence>MRRTVWTLAGLLTAVTLVIAGCSGGSDSGDGKPTVVTSTNVWGSVAAAVAGDKATVTALYTNADGDPHEFEPSAADTASIVDADVVVLNGGGYDAYMEKASAGTDSAVVNAFSLLGHGDGTEHDHESGHHHDHGVINEHVFYDLAVVAQVADKIAAALGEKDSANADAYKANAAAFTGQITTLRDKLAAIKTAHDGTKVAQTEPLAGYLLTEAGLVDASPAGFTQSVEEGNSPAAADIAAMQDLLKNRTVRAFIYNTQAVDAVTKQMLPIAEGAGVPVLRFTETLPDGVTSYIAWQTAQIDALAAALAEPAR</sequence>
<dbReference type="InterPro" id="IPR050492">
    <property type="entry name" value="Bact_metal-bind_prot9"/>
</dbReference>
<name>D0L473_GORB4</name>
<keyword evidence="3" id="KW-0479">Metal-binding</keyword>
<dbReference type="HOGENOM" id="CLU_016838_0_0_11"/>
<keyword evidence="4 5" id="KW-0732">Signal</keyword>
<dbReference type="STRING" id="526226.Gbro_0986"/>
<dbReference type="EMBL" id="CP001802">
    <property type="protein sequence ID" value="ACY20297.1"/>
    <property type="molecule type" value="Genomic_DNA"/>
</dbReference>
<evidence type="ECO:0000256" key="3">
    <source>
        <dbReference type="ARBA" id="ARBA00022723"/>
    </source>
</evidence>
<dbReference type="eggNOG" id="COG0803">
    <property type="taxonomic scope" value="Bacteria"/>
</dbReference>
<comment type="subcellular location">
    <subcellularLocation>
        <location evidence="1">Cell envelope</location>
    </subcellularLocation>
</comment>
<accession>D0L473</accession>
<keyword evidence="7" id="KW-1185">Reference proteome</keyword>
<dbReference type="AlphaFoldDB" id="D0L473"/>
<reference evidence="6 7" key="2">
    <citation type="journal article" date="2010" name="Stand. Genomic Sci.">
        <title>Complete genome sequence of Gordonia bronchialis type strain (3410).</title>
        <authorList>
            <person name="Ivanova N."/>
            <person name="Sikorski J."/>
            <person name="Jando M."/>
            <person name="Lapidus A."/>
            <person name="Nolan M."/>
            <person name="Lucas S."/>
            <person name="Del Rio T.G."/>
            <person name="Tice H."/>
            <person name="Copeland A."/>
            <person name="Cheng J.F."/>
            <person name="Chen F."/>
            <person name="Bruce D."/>
            <person name="Goodwin L."/>
            <person name="Pitluck S."/>
            <person name="Mavromatis K."/>
            <person name="Ovchinnikova G."/>
            <person name="Pati A."/>
            <person name="Chen A."/>
            <person name="Palaniappan K."/>
            <person name="Land M."/>
            <person name="Hauser L."/>
            <person name="Chang Y.J."/>
            <person name="Jeffries C.D."/>
            <person name="Chain P."/>
            <person name="Saunders E."/>
            <person name="Han C."/>
            <person name="Detter J.C."/>
            <person name="Brettin T."/>
            <person name="Rohde M."/>
            <person name="Goker M."/>
            <person name="Bristow J."/>
            <person name="Eisen J.A."/>
            <person name="Markowitz V."/>
            <person name="Hugenholtz P."/>
            <person name="Klenk H.P."/>
            <person name="Kyrpides N.C."/>
        </authorList>
    </citation>
    <scope>NUCLEOTIDE SEQUENCE [LARGE SCALE GENOMIC DNA]</scope>
    <source>
        <strain evidence="7">ATCC 25592 / DSM 43247 / BCRC 13721 / JCM 3198 / KCTC 3076 / NBRC 16047 / NCTC 10667</strain>
    </source>
</reference>
<protein>
    <submittedName>
        <fullName evidence="6">Periplasmic solute binding protein</fullName>
    </submittedName>
</protein>
<evidence type="ECO:0000256" key="5">
    <source>
        <dbReference type="SAM" id="SignalP"/>
    </source>
</evidence>
<dbReference type="PANTHER" id="PTHR42953:SF1">
    <property type="entry name" value="METAL-BINDING PROTEIN HI_0362-RELATED"/>
    <property type="match status" value="1"/>
</dbReference>
<dbReference type="Proteomes" id="UP000001219">
    <property type="component" value="Chromosome"/>
</dbReference>
<dbReference type="GO" id="GO:0030313">
    <property type="term" value="C:cell envelope"/>
    <property type="evidence" value="ECO:0007669"/>
    <property type="project" value="UniProtKB-SubCell"/>
</dbReference>
<dbReference type="PROSITE" id="PS51257">
    <property type="entry name" value="PROKAR_LIPOPROTEIN"/>
    <property type="match status" value="1"/>
</dbReference>
<feature type="chain" id="PRO_5039419880" evidence="5">
    <location>
        <begin position="21"/>
        <end position="312"/>
    </location>
</feature>
<evidence type="ECO:0000256" key="4">
    <source>
        <dbReference type="ARBA" id="ARBA00022729"/>
    </source>
</evidence>
<dbReference type="Pfam" id="PF01297">
    <property type="entry name" value="ZnuA"/>
    <property type="match status" value="1"/>
</dbReference>
<dbReference type="GO" id="GO:0046872">
    <property type="term" value="F:metal ion binding"/>
    <property type="evidence" value="ECO:0007669"/>
    <property type="project" value="UniProtKB-KW"/>
</dbReference>